<dbReference type="Pfam" id="PF13229">
    <property type="entry name" value="Beta_helix"/>
    <property type="match status" value="1"/>
</dbReference>
<dbReference type="InterPro" id="IPR039448">
    <property type="entry name" value="Beta_helix"/>
</dbReference>
<feature type="domain" description="Right handed beta helix" evidence="1">
    <location>
        <begin position="79"/>
        <end position="247"/>
    </location>
</feature>
<dbReference type="InterPro" id="IPR011050">
    <property type="entry name" value="Pectin_lyase_fold/virulence"/>
</dbReference>
<dbReference type="Gene3D" id="2.160.20.10">
    <property type="entry name" value="Single-stranded right-handed beta-helix, Pectin lyase-like"/>
    <property type="match status" value="1"/>
</dbReference>
<comment type="caution">
    <text evidence="2">The sequence shown here is derived from an EMBL/GenBank/DDBJ whole genome shotgun (WGS) entry which is preliminary data.</text>
</comment>
<dbReference type="SUPFAM" id="SSF51126">
    <property type="entry name" value="Pectin lyase-like"/>
    <property type="match status" value="1"/>
</dbReference>
<name>A0A261Y698_9FUNG</name>
<dbReference type="AlphaFoldDB" id="A0A261Y698"/>
<dbReference type="EMBL" id="MVBO01000006">
    <property type="protein sequence ID" value="OZJ06137.1"/>
    <property type="molecule type" value="Genomic_DNA"/>
</dbReference>
<evidence type="ECO:0000313" key="2">
    <source>
        <dbReference type="EMBL" id="OZJ06137.1"/>
    </source>
</evidence>
<dbReference type="SMART" id="SM00710">
    <property type="entry name" value="PbH1"/>
    <property type="match status" value="4"/>
</dbReference>
<reference evidence="2 3" key="1">
    <citation type="journal article" date="2017" name="Mycologia">
        <title>Bifiguratus adelaidae, gen. et sp. nov., a new member of Mucoromycotina in endophytic and soil-dwelling habitats.</title>
        <authorList>
            <person name="Torres-Cruz T.J."/>
            <person name="Billingsley Tobias T.L."/>
            <person name="Almatruk M."/>
            <person name="Hesse C."/>
            <person name="Kuske C.R."/>
            <person name="Desiro A."/>
            <person name="Benucci G.M."/>
            <person name="Bonito G."/>
            <person name="Stajich J.E."/>
            <person name="Dunlap C."/>
            <person name="Arnold A.E."/>
            <person name="Porras-Alfaro A."/>
        </authorList>
    </citation>
    <scope>NUCLEOTIDE SEQUENCE [LARGE SCALE GENOMIC DNA]</scope>
    <source>
        <strain evidence="2 3">AZ0501</strain>
    </source>
</reference>
<organism evidence="2 3">
    <name type="scientific">Bifiguratus adelaidae</name>
    <dbReference type="NCBI Taxonomy" id="1938954"/>
    <lineage>
        <taxon>Eukaryota</taxon>
        <taxon>Fungi</taxon>
        <taxon>Fungi incertae sedis</taxon>
        <taxon>Mucoromycota</taxon>
        <taxon>Mucoromycotina</taxon>
        <taxon>Endogonomycetes</taxon>
        <taxon>Endogonales</taxon>
        <taxon>Endogonales incertae sedis</taxon>
        <taxon>Bifiguratus</taxon>
    </lineage>
</organism>
<dbReference type="Proteomes" id="UP000242875">
    <property type="component" value="Unassembled WGS sequence"/>
</dbReference>
<sequence length="330" mass="35261">MPCIYVSLYGDDNHDGQAEQNPVRTVHKGLQLVTRLQAERPTLKFLKPGTYDAVNMSTARGIIVDGNIGGGQRAPVPSVYLGGNTHDIVITGLQVIGCQGNGILNKGHRNVIQDCIIARATRYGILDASEDGATYTHLLVEANGCDSSPANARTGDGILIQGENVTVSDSVIRHNGQDGLSPPSFKHGIYVNVDARNFTIVRNQIYGNRACGVKLRAQGVVAENKIVGGSGGIAIGNITGPTTIKQNILLMPEESQQVIKVIKDPLPGHDVKDVCSGSGKCVSFEHNAYGMRPTFMSQFSGGNMDISAWQKHTGQDQGANIGTRIYQWGL</sequence>
<dbReference type="InterPro" id="IPR006626">
    <property type="entry name" value="PbH1"/>
</dbReference>
<proteinExistence type="predicted"/>
<evidence type="ECO:0000313" key="3">
    <source>
        <dbReference type="Proteomes" id="UP000242875"/>
    </source>
</evidence>
<evidence type="ECO:0000259" key="1">
    <source>
        <dbReference type="Pfam" id="PF13229"/>
    </source>
</evidence>
<gene>
    <name evidence="2" type="ORF">BZG36_01012</name>
</gene>
<accession>A0A261Y698</accession>
<dbReference type="InterPro" id="IPR012334">
    <property type="entry name" value="Pectin_lyas_fold"/>
</dbReference>
<protein>
    <recommendedName>
        <fullName evidence="1">Right handed beta helix domain-containing protein</fullName>
    </recommendedName>
</protein>
<keyword evidence="3" id="KW-1185">Reference proteome</keyword>